<comment type="similarity">
    <text evidence="2">Belongs to the polycystin family.</text>
</comment>
<dbReference type="GO" id="GO:0005261">
    <property type="term" value="F:monoatomic cation channel activity"/>
    <property type="evidence" value="ECO:0007669"/>
    <property type="project" value="TreeGrafter"/>
</dbReference>
<feature type="transmembrane region" description="Helical" evidence="7">
    <location>
        <begin position="7"/>
        <end position="29"/>
    </location>
</feature>
<evidence type="ECO:0000256" key="7">
    <source>
        <dbReference type="SAM" id="Phobius"/>
    </source>
</evidence>
<reference evidence="9" key="2">
    <citation type="journal article" date="2023" name="Science">
        <title>Genomic signatures of disease resistance in endangered staghorn corals.</title>
        <authorList>
            <person name="Vollmer S.V."/>
            <person name="Selwyn J.D."/>
            <person name="Despard B.A."/>
            <person name="Roesel C.L."/>
        </authorList>
    </citation>
    <scope>NUCLEOTIDE SEQUENCE</scope>
    <source>
        <strain evidence="9">K2</strain>
    </source>
</reference>
<evidence type="ECO:0000256" key="6">
    <source>
        <dbReference type="ARBA" id="ARBA00023136"/>
    </source>
</evidence>
<evidence type="ECO:0000259" key="8">
    <source>
        <dbReference type="PROSITE" id="PS51111"/>
    </source>
</evidence>
<dbReference type="Pfam" id="PF02010">
    <property type="entry name" value="REJ"/>
    <property type="match status" value="1"/>
</dbReference>
<keyword evidence="10" id="KW-1185">Reference proteome</keyword>
<dbReference type="InterPro" id="IPR002859">
    <property type="entry name" value="PKD/REJ-like"/>
</dbReference>
<name>A0AAD9R2P7_ACRCE</name>
<dbReference type="InterPro" id="IPR014010">
    <property type="entry name" value="REJ_dom"/>
</dbReference>
<evidence type="ECO:0000256" key="1">
    <source>
        <dbReference type="ARBA" id="ARBA00004370"/>
    </source>
</evidence>
<evidence type="ECO:0000256" key="3">
    <source>
        <dbReference type="ARBA" id="ARBA00022692"/>
    </source>
</evidence>
<dbReference type="PROSITE" id="PS51111">
    <property type="entry name" value="REJ"/>
    <property type="match status" value="1"/>
</dbReference>
<dbReference type="GO" id="GO:0006816">
    <property type="term" value="P:calcium ion transport"/>
    <property type="evidence" value="ECO:0007669"/>
    <property type="project" value="TreeGrafter"/>
</dbReference>
<comment type="caution">
    <text evidence="9">The sequence shown here is derived from an EMBL/GenBank/DDBJ whole genome shotgun (WGS) entry which is preliminary data.</text>
</comment>
<dbReference type="PANTHER" id="PTHR46730">
    <property type="entry name" value="POLYCYSTIN-1"/>
    <property type="match status" value="1"/>
</dbReference>
<dbReference type="AlphaFoldDB" id="A0AAD9R2P7"/>
<dbReference type="EMBL" id="JARQWQ010000005">
    <property type="protein sequence ID" value="KAK2571917.1"/>
    <property type="molecule type" value="Genomic_DNA"/>
</dbReference>
<keyword evidence="6 7" id="KW-0472">Membrane</keyword>
<comment type="subcellular location">
    <subcellularLocation>
        <location evidence="1">Membrane</location>
    </subcellularLocation>
</comment>
<evidence type="ECO:0000256" key="2">
    <source>
        <dbReference type="ARBA" id="ARBA00007200"/>
    </source>
</evidence>
<gene>
    <name evidence="9" type="ORF">P5673_003328</name>
</gene>
<proteinExistence type="inferred from homology"/>
<keyword evidence="3 7" id="KW-0812">Transmembrane</keyword>
<evidence type="ECO:0000256" key="4">
    <source>
        <dbReference type="ARBA" id="ARBA00022737"/>
    </source>
</evidence>
<evidence type="ECO:0000256" key="5">
    <source>
        <dbReference type="ARBA" id="ARBA00022989"/>
    </source>
</evidence>
<sequence length="609" mass="65326">MDLRRDFLFPVIIWVIIQRAFILGGRAGFNDGSLILESGDVLEINTTVPSIVRRNHNSANSIFTASLEMKNFSQVAFVTFSGNIELKKGSRINVTGKYALSIKSENGNISIQTDINMTCNEENLHPTCLGGFTQSLSETRNIYRGLGPGGLNYIDLSVPPRALAQFCLPGSSHGGNVLPTPYFQVGDSYDKENLATFLGGSGGSCRYQRKSVAGGGAIELVSKTGSISINASIIASATRSGPRCSGGSGGLIRLMAQQVEILGNGRLIVEGGDGNEGRDGLEGGGRRLEGGGAGGIIQIISPEGNLSAGSLSLGHGTSSIEFLCNRHQAKIDYHGYYYLQVSSALNISGHNSSFPYKQLYWNEEPHFTHNLPCLPPKVHLQNLPSLNSKGPAVAILRSNDFIVQGNVLNANCNSSNTLLFEWFLTSYSVNQGGETKIKETILLDETGTQWNLPKRVLVYGAYYVDFRAAFTSNPKMFGSTLGFFTIEKSPLRAKISGGNTVTRGKGKTITLNGSLSQDPDVEPGNITSMNFTWLCKKRNESFPNLSVPIPVVSLTPGLGQGGSGGCFGTGVGRLNSNTAVVNLSTSAMNVGEFYDIKLIVHHQLRGKYN</sequence>
<keyword evidence="5 7" id="KW-1133">Transmembrane helix</keyword>
<feature type="domain" description="REJ" evidence="8">
    <location>
        <begin position="373"/>
        <end position="609"/>
    </location>
</feature>
<protein>
    <recommendedName>
        <fullName evidence="8">REJ domain-containing protein</fullName>
    </recommendedName>
</protein>
<evidence type="ECO:0000313" key="10">
    <source>
        <dbReference type="Proteomes" id="UP001249851"/>
    </source>
</evidence>
<organism evidence="9 10">
    <name type="scientific">Acropora cervicornis</name>
    <name type="common">Staghorn coral</name>
    <dbReference type="NCBI Taxonomy" id="6130"/>
    <lineage>
        <taxon>Eukaryota</taxon>
        <taxon>Metazoa</taxon>
        <taxon>Cnidaria</taxon>
        <taxon>Anthozoa</taxon>
        <taxon>Hexacorallia</taxon>
        <taxon>Scleractinia</taxon>
        <taxon>Astrocoeniina</taxon>
        <taxon>Acroporidae</taxon>
        <taxon>Acropora</taxon>
    </lineage>
</organism>
<dbReference type="Proteomes" id="UP001249851">
    <property type="component" value="Unassembled WGS sequence"/>
</dbReference>
<dbReference type="PANTHER" id="PTHR46730:SF1">
    <property type="entry name" value="PLAT DOMAIN-CONTAINING PROTEIN"/>
    <property type="match status" value="1"/>
</dbReference>
<dbReference type="GO" id="GO:0005886">
    <property type="term" value="C:plasma membrane"/>
    <property type="evidence" value="ECO:0007669"/>
    <property type="project" value="TreeGrafter"/>
</dbReference>
<reference evidence="9" key="1">
    <citation type="journal article" date="2023" name="G3 (Bethesda)">
        <title>Whole genome assembly and annotation of the endangered Caribbean coral Acropora cervicornis.</title>
        <authorList>
            <person name="Selwyn J.D."/>
            <person name="Vollmer S.V."/>
        </authorList>
    </citation>
    <scope>NUCLEOTIDE SEQUENCE</scope>
    <source>
        <strain evidence="9">K2</strain>
    </source>
</reference>
<accession>A0AAD9R2P7</accession>
<evidence type="ECO:0000313" key="9">
    <source>
        <dbReference type="EMBL" id="KAK2571917.1"/>
    </source>
</evidence>
<keyword evidence="4" id="KW-0677">Repeat</keyword>